<accession>A0A358E0Q1</accession>
<comment type="caution">
    <text evidence="2">The sequence shown here is derived from an EMBL/GenBank/DDBJ whole genome shotgun (WGS) entry which is preliminary data.</text>
</comment>
<dbReference type="Gene3D" id="3.30.1540.10">
    <property type="entry name" value="formyl-coa transferase, domain 3"/>
    <property type="match status" value="1"/>
</dbReference>
<dbReference type="GO" id="GO:0008410">
    <property type="term" value="F:CoA-transferase activity"/>
    <property type="evidence" value="ECO:0007669"/>
    <property type="project" value="TreeGrafter"/>
</dbReference>
<dbReference type="AlphaFoldDB" id="A0A358E0Q1"/>
<dbReference type="Pfam" id="PF02515">
    <property type="entry name" value="CoA_transf_3"/>
    <property type="match status" value="1"/>
</dbReference>
<dbReference type="InterPro" id="IPR023606">
    <property type="entry name" value="CoA-Trfase_III_dom_1_sf"/>
</dbReference>
<dbReference type="Proteomes" id="UP000264779">
    <property type="component" value="Unassembled WGS sequence"/>
</dbReference>
<dbReference type="InterPro" id="IPR050483">
    <property type="entry name" value="CoA-transferase_III_domain"/>
</dbReference>
<dbReference type="InterPro" id="IPR003673">
    <property type="entry name" value="CoA-Trfase_fam_III"/>
</dbReference>
<dbReference type="InterPro" id="IPR044855">
    <property type="entry name" value="CoA-Trfase_III_dom3_sf"/>
</dbReference>
<protein>
    <submittedName>
        <fullName evidence="2">CoA transferase</fullName>
    </submittedName>
</protein>
<name>A0A358E0Q1_9ALTE</name>
<dbReference type="SUPFAM" id="SSF89796">
    <property type="entry name" value="CoA-transferase family III (CaiB/BaiF)"/>
    <property type="match status" value="1"/>
</dbReference>
<reference evidence="2 3" key="1">
    <citation type="journal article" date="2018" name="Nat. Biotechnol.">
        <title>A standardized bacterial taxonomy based on genome phylogeny substantially revises the tree of life.</title>
        <authorList>
            <person name="Parks D.H."/>
            <person name="Chuvochina M."/>
            <person name="Waite D.W."/>
            <person name="Rinke C."/>
            <person name="Skarshewski A."/>
            <person name="Chaumeil P.A."/>
            <person name="Hugenholtz P."/>
        </authorList>
    </citation>
    <scope>NUCLEOTIDE SEQUENCE [LARGE SCALE GENOMIC DNA]</scope>
    <source>
        <strain evidence="2">UBA11621</strain>
    </source>
</reference>
<evidence type="ECO:0000313" key="2">
    <source>
        <dbReference type="EMBL" id="HBU51980.1"/>
    </source>
</evidence>
<gene>
    <name evidence="2" type="ORF">DEB45_12035</name>
</gene>
<keyword evidence="1 2" id="KW-0808">Transferase</keyword>
<sequence>MSGLLNGIRVLDFGRYIAGPYCATLLADLGADVIRIEKPDGGEDRYTVPISDQGEGAYYIQLGRNKRAMTLNPRSEQGQKIIQQLVATADVVVANLPAQALVKLGLDYANLCKAKSDIILTTGSAFGAVGPYAQRGGFDTVAQAMSGAMYLSGEPQQPAKSFAPYCDFGTAALCAFGTLAAIMHRNLTGEGQVVEGSLLSTALNFNNAALMEEAALNLGRQGTGTRGQYNGPTDSFKTRDGWVTVQVVGAGLYKRWANLIEEAKWHDDKRFESDQLRGDHGSEISQRMNEWCQERTNSQVVETLTNAGIPCGELLSPQQVLQNEHVQQGEFFSKLKYPGVEQAIPVANHPVRYSSVPVEAVSPAPSLGQHTTEILAELGYSNEQQAELAKLGVI</sequence>
<evidence type="ECO:0000256" key="1">
    <source>
        <dbReference type="ARBA" id="ARBA00022679"/>
    </source>
</evidence>
<dbReference type="EMBL" id="DONK01000183">
    <property type="protein sequence ID" value="HBU51980.1"/>
    <property type="molecule type" value="Genomic_DNA"/>
</dbReference>
<proteinExistence type="predicted"/>
<dbReference type="Gene3D" id="3.40.50.10540">
    <property type="entry name" value="Crotonobetainyl-coa:carnitine coa-transferase, domain 1"/>
    <property type="match status" value="1"/>
</dbReference>
<evidence type="ECO:0000313" key="3">
    <source>
        <dbReference type="Proteomes" id="UP000264779"/>
    </source>
</evidence>
<organism evidence="2 3">
    <name type="scientific">Alteromonas australica</name>
    <dbReference type="NCBI Taxonomy" id="589873"/>
    <lineage>
        <taxon>Bacteria</taxon>
        <taxon>Pseudomonadati</taxon>
        <taxon>Pseudomonadota</taxon>
        <taxon>Gammaproteobacteria</taxon>
        <taxon>Alteromonadales</taxon>
        <taxon>Alteromonadaceae</taxon>
        <taxon>Alteromonas/Salinimonas group</taxon>
        <taxon>Alteromonas</taxon>
    </lineage>
</organism>
<dbReference type="PANTHER" id="PTHR48207:SF3">
    <property type="entry name" value="SUCCINATE--HYDROXYMETHYLGLUTARATE COA-TRANSFERASE"/>
    <property type="match status" value="1"/>
</dbReference>
<dbReference type="PANTHER" id="PTHR48207">
    <property type="entry name" value="SUCCINATE--HYDROXYMETHYLGLUTARATE COA-TRANSFERASE"/>
    <property type="match status" value="1"/>
</dbReference>